<feature type="transmembrane region" description="Helical" evidence="2">
    <location>
        <begin position="909"/>
        <end position="927"/>
    </location>
</feature>
<feature type="region of interest" description="Disordered" evidence="1">
    <location>
        <begin position="1068"/>
        <end position="1093"/>
    </location>
</feature>
<evidence type="ECO:0008006" key="6">
    <source>
        <dbReference type="Google" id="ProtNLM"/>
    </source>
</evidence>
<keyword evidence="5" id="KW-1185">Reference proteome</keyword>
<dbReference type="Proteomes" id="UP000030645">
    <property type="component" value="Unassembled WGS sequence"/>
</dbReference>
<dbReference type="PANTHER" id="PTHR34677:SF3">
    <property type="entry name" value="BACTERIAL IG-LIKE DOMAIN-CONTAINING PROTEIN"/>
    <property type="match status" value="1"/>
</dbReference>
<feature type="compositionally biased region" description="Basic and acidic residues" evidence="1">
    <location>
        <begin position="1076"/>
        <end position="1093"/>
    </location>
</feature>
<dbReference type="EMBL" id="KE346338">
    <property type="protein sequence ID" value="EXC33363.1"/>
    <property type="molecule type" value="Genomic_DNA"/>
</dbReference>
<feature type="transmembrane region" description="Helical" evidence="2">
    <location>
        <begin position="883"/>
        <end position="903"/>
    </location>
</feature>
<gene>
    <name evidence="4" type="ORF">L484_010772</name>
</gene>
<reference evidence="5" key="1">
    <citation type="submission" date="2013-01" db="EMBL/GenBank/DDBJ databases">
        <title>Draft Genome Sequence of a Mulberry Tree, Morus notabilis C.K. Schneid.</title>
        <authorList>
            <person name="He N."/>
            <person name="Zhao S."/>
        </authorList>
    </citation>
    <scope>NUCLEOTIDE SEQUENCE</scope>
</reference>
<feature type="transmembrane region" description="Helical" evidence="2">
    <location>
        <begin position="714"/>
        <end position="740"/>
    </location>
</feature>
<feature type="transmembrane region" description="Helical" evidence="2">
    <location>
        <begin position="939"/>
        <end position="956"/>
    </location>
</feature>
<keyword evidence="2" id="KW-0812">Transmembrane</keyword>
<evidence type="ECO:0000256" key="3">
    <source>
        <dbReference type="SAM" id="SignalP"/>
    </source>
</evidence>
<evidence type="ECO:0000256" key="2">
    <source>
        <dbReference type="SAM" id="Phobius"/>
    </source>
</evidence>
<keyword evidence="3" id="KW-0732">Signal</keyword>
<feature type="compositionally biased region" description="Basic and acidic residues" evidence="1">
    <location>
        <begin position="1022"/>
        <end position="1032"/>
    </location>
</feature>
<evidence type="ECO:0000313" key="4">
    <source>
        <dbReference type="EMBL" id="EXC33363.1"/>
    </source>
</evidence>
<dbReference type="AlphaFoldDB" id="W9SAL6"/>
<feature type="chain" id="PRO_5004930222" description="Bacterial Ig-like domain-containing protein" evidence="3">
    <location>
        <begin position="28"/>
        <end position="1118"/>
    </location>
</feature>
<accession>W9SAL6</accession>
<dbReference type="PANTHER" id="PTHR34677">
    <property type="match status" value="1"/>
</dbReference>
<dbReference type="STRING" id="981085.W9SAL6"/>
<keyword evidence="2" id="KW-1133">Transmembrane helix</keyword>
<protein>
    <recommendedName>
        <fullName evidence="6">Bacterial Ig-like domain-containing protein</fullName>
    </recommendedName>
</protein>
<proteinExistence type="predicted"/>
<feature type="region of interest" description="Disordered" evidence="1">
    <location>
        <begin position="1007"/>
        <end position="1035"/>
    </location>
</feature>
<dbReference type="eggNOG" id="KOG1829">
    <property type="taxonomic scope" value="Eukaryota"/>
</dbReference>
<organism evidence="4 5">
    <name type="scientific">Morus notabilis</name>
    <dbReference type="NCBI Taxonomy" id="981085"/>
    <lineage>
        <taxon>Eukaryota</taxon>
        <taxon>Viridiplantae</taxon>
        <taxon>Streptophyta</taxon>
        <taxon>Embryophyta</taxon>
        <taxon>Tracheophyta</taxon>
        <taxon>Spermatophyta</taxon>
        <taxon>Magnoliopsida</taxon>
        <taxon>eudicotyledons</taxon>
        <taxon>Gunneridae</taxon>
        <taxon>Pentapetalae</taxon>
        <taxon>rosids</taxon>
        <taxon>fabids</taxon>
        <taxon>Rosales</taxon>
        <taxon>Moraceae</taxon>
        <taxon>Moreae</taxon>
        <taxon>Morus</taxon>
    </lineage>
</organism>
<feature type="signal peptide" evidence="3">
    <location>
        <begin position="1"/>
        <end position="27"/>
    </location>
</feature>
<keyword evidence="2" id="KW-0472">Membrane</keyword>
<name>W9SAL6_9ROSA</name>
<sequence length="1118" mass="123366">MGKLKLPILSLCAAVVIFVHVLNSVESTVLIRFDQAPQASSRYSYAVFRYSFERLNGSNACHDNRCSIYCQLDGEVLSSCPANFIILKNLTVNRDHKFILNVTTRSGERNSSAYYWFIDTVPPTATISTKQNYTNAKRIAIDVKFSEDCAGRGGFKCVNSSDCDVIIKGPAHIDPKSLRIVKPSIHYKLDVILSMETAVGRVVITMADSICTDQAGNFFTRTNGSSIIIHFDRRPVLVDFWTAVPSYELVINGVPRTVFATNKVENLKMFLDFSIPIVNSTLQILNSLRVNQGRSLSPISGRNQGNRRFAFELNVTSRTETITVELQAELLIGRNGSPVSPVASVTFLYDSVKPGVRLSTSSPNVTRESEINIIVEFTKPVFGFEASVVEVIGGRITRQEVSRALYSLNVVAVTHNVLSLIIPEGKVNDISGNPNLASNQLEVRHYSIPSLSTALHSFVTAGILATSLATAVLSISVANLGAIDTLASGSTSIIATDPSMNLHGMVGHLQVFVLSEWLSVTQPIEFSESAKGLRWLIPHQKLPWKHDSASVWPNYIYLTEEKLGKKFSTVSENKTATYQVDSCLKNISCPQSTEIEPTTGWLHGQYNISLKKAPYGLPLDTKEYFIYFLVARLRDELVLAWSGRRRSSYGTYSGITFSKMENRNTSSWDTFSSPSSAFVIRGDDYSHSKRITVNFIVCQGSKSSLTAGGTTGGIITGALLLAVPAAFILSLCLFLIVAVFSGSLLQYKEIKHVAITKSWYIKLCFFFTMKPTTGKWFYREGVPSSFLSRFGILFENWKGPPLFAFVDQNDSNTTNKWGGSGHYGIGRIRAVSSVDSTEETEIPLLRRLLGCARSSYIVLDLLRRVGLGIISGAYSSKKLSQSMFALTITVVQFMYLFLLKPYISRGVHLVESVSLLCEVGLFALSVSMTRTNPMEAQKLGFVMLALLLITFVSQLINEWYALINSLLRLSHPRKNSLKLGLKVAAKGFILPFLPRRHWPGVIPRSSHAKTGLAPFLPPSPETELKRRERRTTSIDPIGAMSSTVVPVLSPGSPSPDVIQMAVSTTAERNVSWQRSGEGKQLKGHEEERKSEMKKLRALARASFSGDSNAKEASTSYAL</sequence>
<evidence type="ECO:0000313" key="5">
    <source>
        <dbReference type="Proteomes" id="UP000030645"/>
    </source>
</evidence>
<evidence type="ECO:0000256" key="1">
    <source>
        <dbReference type="SAM" id="MobiDB-lite"/>
    </source>
</evidence>